<dbReference type="InterPro" id="IPR050958">
    <property type="entry name" value="Cell_Adh-Cytoskel_Orgn"/>
</dbReference>
<dbReference type="PANTHER" id="PTHR45080:SF34">
    <property type="entry name" value="MYOSIN LIGHT CHAIN KINASE, SMOOTH MUSCLE-LIKE"/>
    <property type="match status" value="1"/>
</dbReference>
<dbReference type="InterPro" id="IPR007110">
    <property type="entry name" value="Ig-like_dom"/>
</dbReference>
<dbReference type="GO" id="GO:0008046">
    <property type="term" value="F:axon guidance receptor activity"/>
    <property type="evidence" value="ECO:0007669"/>
    <property type="project" value="TreeGrafter"/>
</dbReference>
<dbReference type="PROSITE" id="PS50835">
    <property type="entry name" value="IG_LIKE"/>
    <property type="match status" value="1"/>
</dbReference>
<dbReference type="Pfam" id="PF07679">
    <property type="entry name" value="I-set"/>
    <property type="match status" value="1"/>
</dbReference>
<dbReference type="Gene3D" id="2.60.40.10">
    <property type="entry name" value="Immunoglobulins"/>
    <property type="match status" value="1"/>
</dbReference>
<dbReference type="AlphaFoldDB" id="A0AAW1D3D6"/>
<dbReference type="Proteomes" id="UP001461498">
    <property type="component" value="Unassembled WGS sequence"/>
</dbReference>
<evidence type="ECO:0000313" key="3">
    <source>
        <dbReference type="EMBL" id="KAK9503658.1"/>
    </source>
</evidence>
<keyword evidence="1" id="KW-0393">Immunoglobulin domain</keyword>
<proteinExistence type="predicted"/>
<dbReference type="SUPFAM" id="SSF48726">
    <property type="entry name" value="Immunoglobulin"/>
    <property type="match status" value="1"/>
</dbReference>
<dbReference type="InterPro" id="IPR013098">
    <property type="entry name" value="Ig_I-set"/>
</dbReference>
<evidence type="ECO:0000313" key="4">
    <source>
        <dbReference type="Proteomes" id="UP001461498"/>
    </source>
</evidence>
<name>A0AAW1D3D6_9HEMI</name>
<dbReference type="GO" id="GO:0007156">
    <property type="term" value="P:homophilic cell adhesion via plasma membrane adhesion molecules"/>
    <property type="evidence" value="ECO:0007669"/>
    <property type="project" value="TreeGrafter"/>
</dbReference>
<comment type="caution">
    <text evidence="3">The sequence shown here is derived from an EMBL/GenBank/DDBJ whole genome shotgun (WGS) entry which is preliminary data.</text>
</comment>
<organism evidence="3 4">
    <name type="scientific">Rhynocoris fuscipes</name>
    <dbReference type="NCBI Taxonomy" id="488301"/>
    <lineage>
        <taxon>Eukaryota</taxon>
        <taxon>Metazoa</taxon>
        <taxon>Ecdysozoa</taxon>
        <taxon>Arthropoda</taxon>
        <taxon>Hexapoda</taxon>
        <taxon>Insecta</taxon>
        <taxon>Pterygota</taxon>
        <taxon>Neoptera</taxon>
        <taxon>Paraneoptera</taxon>
        <taxon>Hemiptera</taxon>
        <taxon>Heteroptera</taxon>
        <taxon>Panheteroptera</taxon>
        <taxon>Cimicomorpha</taxon>
        <taxon>Reduviidae</taxon>
        <taxon>Harpactorinae</taxon>
        <taxon>Harpactorini</taxon>
        <taxon>Rhynocoris</taxon>
    </lineage>
</organism>
<accession>A0AAW1D3D6</accession>
<gene>
    <name evidence="3" type="ORF">O3M35_010173</name>
</gene>
<feature type="domain" description="Ig-like" evidence="2">
    <location>
        <begin position="1"/>
        <end position="71"/>
    </location>
</feature>
<evidence type="ECO:0000256" key="1">
    <source>
        <dbReference type="ARBA" id="ARBA00023319"/>
    </source>
</evidence>
<protein>
    <recommendedName>
        <fullName evidence="2">Ig-like domain-containing protein</fullName>
    </recommendedName>
</protein>
<dbReference type="GO" id="GO:0050808">
    <property type="term" value="P:synapse organization"/>
    <property type="evidence" value="ECO:0007669"/>
    <property type="project" value="TreeGrafter"/>
</dbReference>
<dbReference type="PANTHER" id="PTHR45080">
    <property type="entry name" value="CONTACTIN 5"/>
    <property type="match status" value="1"/>
</dbReference>
<dbReference type="InterPro" id="IPR013783">
    <property type="entry name" value="Ig-like_fold"/>
</dbReference>
<evidence type="ECO:0000259" key="2">
    <source>
        <dbReference type="PROSITE" id="PS50835"/>
    </source>
</evidence>
<sequence length="115" mass="12833">MHCKAEGLPEPQLIWYKDGEIVTAAPHRVILQGDLFFLRVNNGRKDNDAGVYWCVATNTVGSARSRNATLDVAGKINIILAISFIYFEAVTLSKMSFYNLSVTQCHMSYIVMNTS</sequence>
<reference evidence="3 4" key="1">
    <citation type="submission" date="2022-12" db="EMBL/GenBank/DDBJ databases">
        <title>Chromosome-level genome assembly of true bugs.</title>
        <authorList>
            <person name="Ma L."/>
            <person name="Li H."/>
        </authorList>
    </citation>
    <scope>NUCLEOTIDE SEQUENCE [LARGE SCALE GENOMIC DNA]</scope>
    <source>
        <strain evidence="3">Lab_2022b</strain>
    </source>
</reference>
<keyword evidence="4" id="KW-1185">Reference proteome</keyword>
<dbReference type="InterPro" id="IPR036179">
    <property type="entry name" value="Ig-like_dom_sf"/>
</dbReference>
<dbReference type="GO" id="GO:0030424">
    <property type="term" value="C:axon"/>
    <property type="evidence" value="ECO:0007669"/>
    <property type="project" value="TreeGrafter"/>
</dbReference>
<dbReference type="EMBL" id="JAPXFL010000007">
    <property type="protein sequence ID" value="KAK9503658.1"/>
    <property type="molecule type" value="Genomic_DNA"/>
</dbReference>
<dbReference type="GO" id="GO:0005886">
    <property type="term" value="C:plasma membrane"/>
    <property type="evidence" value="ECO:0007669"/>
    <property type="project" value="TreeGrafter"/>
</dbReference>
<dbReference type="GO" id="GO:0043025">
    <property type="term" value="C:neuronal cell body"/>
    <property type="evidence" value="ECO:0007669"/>
    <property type="project" value="TreeGrafter"/>
</dbReference>